<proteinExistence type="predicted"/>
<organism evidence="2 3">
    <name type="scientific">Lucifera butyrica</name>
    <dbReference type="NCBI Taxonomy" id="1351585"/>
    <lineage>
        <taxon>Bacteria</taxon>
        <taxon>Bacillati</taxon>
        <taxon>Bacillota</taxon>
        <taxon>Negativicutes</taxon>
        <taxon>Veillonellales</taxon>
        <taxon>Veillonellaceae</taxon>
        <taxon>Lucifera</taxon>
    </lineage>
</organism>
<gene>
    <name evidence="2" type="ORF">LUCI_0388</name>
</gene>
<evidence type="ECO:0000313" key="3">
    <source>
        <dbReference type="Proteomes" id="UP000277811"/>
    </source>
</evidence>
<dbReference type="GO" id="GO:0008168">
    <property type="term" value="F:methyltransferase activity"/>
    <property type="evidence" value="ECO:0007669"/>
    <property type="project" value="UniProtKB-KW"/>
</dbReference>
<accession>A0A498R1F9</accession>
<evidence type="ECO:0000313" key="2">
    <source>
        <dbReference type="EMBL" id="VBB05181.1"/>
    </source>
</evidence>
<dbReference type="Proteomes" id="UP000277811">
    <property type="component" value="Unassembled WGS sequence"/>
</dbReference>
<dbReference type="OrthoDB" id="9782855at2"/>
<name>A0A498R1F9_9FIRM</name>
<dbReference type="Pfam" id="PF13489">
    <property type="entry name" value="Methyltransf_23"/>
    <property type="match status" value="1"/>
</dbReference>
<dbReference type="SUPFAM" id="SSF53335">
    <property type="entry name" value="S-adenosyl-L-methionine-dependent methyltransferases"/>
    <property type="match status" value="1"/>
</dbReference>
<dbReference type="Pfam" id="PF08484">
    <property type="entry name" value="Methyltransf_14"/>
    <property type="match status" value="1"/>
</dbReference>
<dbReference type="InterPro" id="IPR029063">
    <property type="entry name" value="SAM-dependent_MTases_sf"/>
</dbReference>
<feature type="domain" description="C-methyltransferase" evidence="1">
    <location>
        <begin position="274"/>
        <end position="378"/>
    </location>
</feature>
<sequence>MKRSLICPVCGSRANDFLQRPNVPIHQHLLWNSQDAARGTGRGDLTLACCGQCGFIFNSTFEPAKLVYGENYENSQLCSPFFNHYIDGLIGHLIEEQKVQNCRVIEVGCGQGSFLKRLVERGTGISGYGFDPSYRGPATTPDGRITFLAAYYGPGFAGIAADFVICRHVIEHVADPVALLTSIHQALSHSPRARLFLETPAVDWILHNAAYWDFFYEHCSYFTAASLARAVETAGFAVRNVCRKFNGQYLWLEAVIAPDETAIVQPAEPLVDLVKQFALRERSFIAKWRDILERKLIRGEKTAVWGAGAKGVTFVNLMDPEGKYLECVVDINPKKQGNFLPGTGHPIVGIPALAERRISSVILMNPNYKEEVMAMLNDLPANIVLVEMENDYETDN</sequence>
<dbReference type="EMBL" id="UPPP01000053">
    <property type="protein sequence ID" value="VBB05181.1"/>
    <property type="molecule type" value="Genomic_DNA"/>
</dbReference>
<keyword evidence="2" id="KW-0489">Methyltransferase</keyword>
<keyword evidence="2" id="KW-0808">Transferase</keyword>
<dbReference type="Gene3D" id="3.40.50.150">
    <property type="entry name" value="Vaccinia Virus protein VP39"/>
    <property type="match status" value="1"/>
</dbReference>
<dbReference type="Gene3D" id="3.40.50.720">
    <property type="entry name" value="NAD(P)-binding Rossmann-like Domain"/>
    <property type="match status" value="1"/>
</dbReference>
<dbReference type="GO" id="GO:0032259">
    <property type="term" value="P:methylation"/>
    <property type="evidence" value="ECO:0007669"/>
    <property type="project" value="UniProtKB-KW"/>
</dbReference>
<keyword evidence="3" id="KW-1185">Reference proteome</keyword>
<reference evidence="2 3" key="1">
    <citation type="submission" date="2018-06" db="EMBL/GenBank/DDBJ databases">
        <authorList>
            <person name="Strepis N."/>
        </authorList>
    </citation>
    <scope>NUCLEOTIDE SEQUENCE [LARGE SCALE GENOMIC DNA]</scope>
    <source>
        <strain evidence="2">LUCI</strain>
    </source>
</reference>
<dbReference type="CDD" id="cd02440">
    <property type="entry name" value="AdoMet_MTases"/>
    <property type="match status" value="1"/>
</dbReference>
<protein>
    <submittedName>
        <fullName evidence="2">C-methyltransferase</fullName>
    </submittedName>
</protein>
<dbReference type="AlphaFoldDB" id="A0A498R1F9"/>
<dbReference type="InterPro" id="IPR013691">
    <property type="entry name" value="MeTrfase_14"/>
</dbReference>
<dbReference type="RefSeq" id="WP_122626184.1">
    <property type="nucleotide sequence ID" value="NZ_UPPP01000053.1"/>
</dbReference>
<evidence type="ECO:0000259" key="1">
    <source>
        <dbReference type="Pfam" id="PF08484"/>
    </source>
</evidence>